<dbReference type="Proteomes" id="UP000308199">
    <property type="component" value="Unassembled WGS sequence"/>
</dbReference>
<dbReference type="PANTHER" id="PTHR11439:SF483">
    <property type="entry name" value="PEPTIDE SYNTHASE GLIP-LIKE, PUTATIVE (AFU_ORTHOLOGUE AFUA_3G12920)-RELATED"/>
    <property type="match status" value="1"/>
</dbReference>
<proteinExistence type="predicted"/>
<comment type="caution">
    <text evidence="1">The sequence shown here is derived from an EMBL/GenBank/DDBJ whole genome shotgun (WGS) entry which is preliminary data.</text>
</comment>
<protein>
    <recommendedName>
        <fullName evidence="3">Reverse transcriptase Ty1/copia-type domain-containing protein</fullName>
    </recommendedName>
</protein>
<dbReference type="AlphaFoldDB" id="A0A4S4KZ83"/>
<accession>A0A4S4KZ83</accession>
<evidence type="ECO:0000313" key="2">
    <source>
        <dbReference type="Proteomes" id="UP000308199"/>
    </source>
</evidence>
<evidence type="ECO:0008006" key="3">
    <source>
        <dbReference type="Google" id="ProtNLM"/>
    </source>
</evidence>
<gene>
    <name evidence="1" type="ORF">EW145_g6007</name>
</gene>
<keyword evidence="2" id="KW-1185">Reference proteome</keyword>
<dbReference type="CDD" id="cd09272">
    <property type="entry name" value="RNase_HI_RT_Ty1"/>
    <property type="match status" value="1"/>
</dbReference>
<dbReference type="EMBL" id="SGPK01000413">
    <property type="protein sequence ID" value="THH03781.1"/>
    <property type="molecule type" value="Genomic_DNA"/>
</dbReference>
<organism evidence="1 2">
    <name type="scientific">Phellinidium pouzarii</name>
    <dbReference type="NCBI Taxonomy" id="167371"/>
    <lineage>
        <taxon>Eukaryota</taxon>
        <taxon>Fungi</taxon>
        <taxon>Dikarya</taxon>
        <taxon>Basidiomycota</taxon>
        <taxon>Agaricomycotina</taxon>
        <taxon>Agaricomycetes</taxon>
        <taxon>Hymenochaetales</taxon>
        <taxon>Hymenochaetaceae</taxon>
        <taxon>Phellinidium</taxon>
    </lineage>
</organism>
<dbReference type="OrthoDB" id="2791290at2759"/>
<dbReference type="PANTHER" id="PTHR11439">
    <property type="entry name" value="GAG-POL-RELATED RETROTRANSPOSON"/>
    <property type="match status" value="1"/>
</dbReference>
<sequence>MLSIRFTWNAKMGMVTLDQQAFSKTILECFHMQSAKPASTLLMVGKALTKGDSPVTEEGKVEMQGVPYSALIGQFSSNPGIAYWTKAKHVLMYLLGTLDYGLMLGGKGSELELCGYTDANWGSNKHRHLITGYVFYLGIGTVSWQSKKQQTTALSSGEAEYMALSAATQEALWLCSVLSELGHAQVTPTVIACDNQATIALTSDSILHAQVKHIDIQHHFI</sequence>
<name>A0A4S4KZ83_9AGAM</name>
<reference evidence="1 2" key="1">
    <citation type="submission" date="2019-02" db="EMBL/GenBank/DDBJ databases">
        <title>Genome sequencing of the rare red list fungi Phellinidium pouzarii.</title>
        <authorList>
            <person name="Buettner E."/>
            <person name="Kellner H."/>
        </authorList>
    </citation>
    <scope>NUCLEOTIDE SEQUENCE [LARGE SCALE GENOMIC DNA]</scope>
    <source>
        <strain evidence="1 2">DSM 108285</strain>
    </source>
</reference>
<evidence type="ECO:0000313" key="1">
    <source>
        <dbReference type="EMBL" id="THH03781.1"/>
    </source>
</evidence>